<dbReference type="InterPro" id="IPR007238">
    <property type="entry name" value="DNA_primase_lsu_euk/arc"/>
</dbReference>
<feature type="active site" description="Nucleophile" evidence="9">
    <location>
        <position position="614"/>
    </location>
</feature>
<evidence type="ECO:0000256" key="2">
    <source>
        <dbReference type="ARBA" id="ARBA00022485"/>
    </source>
</evidence>
<gene>
    <name evidence="12" type="ORF">Bpfe_015404</name>
</gene>
<evidence type="ECO:0000256" key="9">
    <source>
        <dbReference type="PROSITE-ProRule" id="PRU01161"/>
    </source>
</evidence>
<evidence type="ECO:0000256" key="4">
    <source>
        <dbReference type="ARBA" id="ARBA00022705"/>
    </source>
</evidence>
<dbReference type="Pfam" id="PF26466">
    <property type="entry name" value="DNA_primase_lrg_N"/>
    <property type="match status" value="1"/>
</dbReference>
<feature type="compositionally biased region" description="Basic and acidic residues" evidence="10">
    <location>
        <begin position="757"/>
        <end position="767"/>
    </location>
</feature>
<comment type="caution">
    <text evidence="12">The sequence shown here is derived from an EMBL/GenBank/DDBJ whole genome shotgun (WGS) entry which is preliminary data.</text>
</comment>
<evidence type="ECO:0000313" key="13">
    <source>
        <dbReference type="Proteomes" id="UP001233172"/>
    </source>
</evidence>
<keyword evidence="9" id="KW-0378">Hydrolase</keyword>
<feature type="domain" description="PNPLA" evidence="11">
    <location>
        <begin position="577"/>
        <end position="742"/>
    </location>
</feature>
<dbReference type="Proteomes" id="UP001233172">
    <property type="component" value="Unassembled WGS sequence"/>
</dbReference>
<evidence type="ECO:0000256" key="1">
    <source>
        <dbReference type="ARBA" id="ARBA00001966"/>
    </source>
</evidence>
<dbReference type="EMBL" id="JASAOG010000072">
    <property type="protein sequence ID" value="KAK0055113.1"/>
    <property type="molecule type" value="Genomic_DNA"/>
</dbReference>
<dbReference type="Pfam" id="PF04104">
    <property type="entry name" value="DNA_primase_lrg"/>
    <property type="match status" value="1"/>
</dbReference>
<evidence type="ECO:0000259" key="11">
    <source>
        <dbReference type="PROSITE" id="PS51635"/>
    </source>
</evidence>
<comment type="caution">
    <text evidence="9">Lacks conserved residue(s) required for the propagation of feature annotation.</text>
</comment>
<dbReference type="GO" id="GO:0006269">
    <property type="term" value="P:DNA replication, synthesis of primer"/>
    <property type="evidence" value="ECO:0007669"/>
    <property type="project" value="UniProtKB-KW"/>
</dbReference>
<evidence type="ECO:0000256" key="7">
    <source>
        <dbReference type="ARBA" id="ARBA00023014"/>
    </source>
</evidence>
<dbReference type="InterPro" id="IPR016035">
    <property type="entry name" value="Acyl_Trfase/lysoPLipase"/>
</dbReference>
<dbReference type="Gene3D" id="1.20.930.80">
    <property type="match status" value="1"/>
</dbReference>
<evidence type="ECO:0000256" key="3">
    <source>
        <dbReference type="ARBA" id="ARBA00022515"/>
    </source>
</evidence>
<dbReference type="GO" id="GO:0016787">
    <property type="term" value="F:hydrolase activity"/>
    <property type="evidence" value="ECO:0007669"/>
    <property type="project" value="UniProtKB-UniRule"/>
</dbReference>
<keyword evidence="7" id="KW-0411">Iron-sulfur</keyword>
<evidence type="ECO:0000256" key="8">
    <source>
        <dbReference type="ARBA" id="ARBA00023098"/>
    </source>
</evidence>
<dbReference type="GO" id="GO:0016042">
    <property type="term" value="P:lipid catabolic process"/>
    <property type="evidence" value="ECO:0007669"/>
    <property type="project" value="UniProtKB-UniRule"/>
</dbReference>
<dbReference type="AlphaFoldDB" id="A0AAD8F908"/>
<sequence length="1125" mass="126901">MSFYLSPPEGIVSYEKLEMYGLKRLQFLIRLVQCRNDKEVEDVIQDTSIVDNSDCLIIGTAKDLISHYILRLLLGGCSETATFFCESESAFFKLQLKQMDKDELRIFFRGLDKNLKVFNVSSFYRMPLSNLFYLVEVLKEIFPSWSTLVEEMCDDRSQTSVCLPFQMVLHLVASREVELHKGSAFVPLKLFKKVLQEQHQAVMIAFVQQARHAREAAIKDERIKRLAAVFKQVYRSELKSSIDIQQNSTPLRLPELSSKEILFPPCMGNLMKALRQRHRLKHQDRIQLTLFLKELGLPLHDALLLWKHEYSKPDTSGDHKGWQGSEKKYIYNIQHLYGLQGGMINYRAHSCSSIQGRLLSCGDHGGCPFTVKDKTVLSSLAEDVGMKLSDLPLLERLSETRDFTSACQLYMLLMKLKVKREDNRSSNPNHTIKDNEFETVTNVLHKSKNGIDASCKCKNGIDAPYKCKNGMDTPCKCKNGINAPFKCKNEMDAPRKSKNGMDAPCKCENGIDAPCKCKIGMDASCKCKNEIDAPCKCTNGIDAPCKCKNGIDAPCKCKNEIETVLNGLKIQSSEKDIPLNLYSFLGVYHVGVAACLRDHTDVVNRKEIKFAGASAGAIVATTLLCDIDFGEVTRLLLKVAWAVRNKEHIDLAQVLRDLMNKYLPDNAHELLSGRLYISVTMLRGLQGALVTDFHSKEHLIECLIATSFIPGFLGWIPPGLEGEDFVDIANGVLLSTALGECCTTDSESASDEDDEVDWKQDKNRKTEPSSCSIWDVYSSDYNCNDCRVSSSKCKVSLDSSESDSYLNKLVKMCFRGLHSTTQAVRKIPVASHVIDSFIPDGLDGFIEALMLEIMSNRYTVLDGGFSDNIPCFDNNTITICPFAGESDICPRDLTALDISLEVSHTSLHISEDNIFRLNHALNPMDPEMLLKLCEEGYNECLRFLHKKDLLSCKKHLMTRAAISSSPCNIGHAHCKCRLCQAVDPKIRTSLSCTDCHQQKRKALNSVLPADVRYEFDKAIADYNVKKRAQNFTHWNKFVSSLWWCVEKMYAGTIRLTDLSIDFHMWLLRVWDNIACFTKYAVLPLGKKRKLVRYLLHSLKKSIGTARSKNRLESCTASPTNLTMCI</sequence>
<reference evidence="12" key="2">
    <citation type="submission" date="2023-04" db="EMBL/GenBank/DDBJ databases">
        <authorList>
            <person name="Bu L."/>
            <person name="Lu L."/>
            <person name="Laidemitt M.R."/>
            <person name="Zhang S.M."/>
            <person name="Mutuku M."/>
            <person name="Mkoji G."/>
            <person name="Steinauer M."/>
            <person name="Loker E.S."/>
        </authorList>
    </citation>
    <scope>NUCLEOTIDE SEQUENCE</scope>
    <source>
        <strain evidence="12">KasaAsao</strain>
        <tissue evidence="12">Whole Snail</tissue>
    </source>
</reference>
<dbReference type="SUPFAM" id="SSF52151">
    <property type="entry name" value="FabD/lysophospholipase-like"/>
    <property type="match status" value="1"/>
</dbReference>
<protein>
    <submittedName>
        <fullName evidence="12">DNA primase large subunit</fullName>
    </submittedName>
</protein>
<keyword evidence="4" id="KW-0235">DNA replication</keyword>
<evidence type="ECO:0000256" key="10">
    <source>
        <dbReference type="SAM" id="MobiDB-lite"/>
    </source>
</evidence>
<name>A0AAD8F908_BIOPF</name>
<feature type="short sequence motif" description="GXSXG" evidence="9">
    <location>
        <begin position="612"/>
        <end position="616"/>
    </location>
</feature>
<reference evidence="12" key="1">
    <citation type="journal article" date="2023" name="PLoS Negl. Trop. Dis.">
        <title>A genome sequence for Biomphalaria pfeifferi, the major vector snail for the human-infecting parasite Schistosoma mansoni.</title>
        <authorList>
            <person name="Bu L."/>
            <person name="Lu L."/>
            <person name="Laidemitt M.R."/>
            <person name="Zhang S.M."/>
            <person name="Mutuku M."/>
            <person name="Mkoji G."/>
            <person name="Steinauer M."/>
            <person name="Loker E.S."/>
        </authorList>
    </citation>
    <scope>NUCLEOTIDE SEQUENCE</scope>
    <source>
        <strain evidence="12">KasaAsao</strain>
    </source>
</reference>
<dbReference type="GO" id="GO:0005658">
    <property type="term" value="C:alpha DNA polymerase:primase complex"/>
    <property type="evidence" value="ECO:0007669"/>
    <property type="project" value="TreeGrafter"/>
</dbReference>
<dbReference type="GO" id="GO:0006270">
    <property type="term" value="P:DNA replication initiation"/>
    <property type="evidence" value="ECO:0007669"/>
    <property type="project" value="TreeGrafter"/>
</dbReference>
<dbReference type="GO" id="GO:0046872">
    <property type="term" value="F:metal ion binding"/>
    <property type="evidence" value="ECO:0007669"/>
    <property type="project" value="UniProtKB-KW"/>
</dbReference>
<keyword evidence="2" id="KW-0004">4Fe-4S</keyword>
<comment type="cofactor">
    <cofactor evidence="1">
        <name>[4Fe-4S] cluster</name>
        <dbReference type="ChEBI" id="CHEBI:49883"/>
    </cofactor>
</comment>
<evidence type="ECO:0000256" key="5">
    <source>
        <dbReference type="ARBA" id="ARBA00022723"/>
    </source>
</evidence>
<keyword evidence="3" id="KW-0639">Primosome</keyword>
<keyword evidence="5" id="KW-0479">Metal-binding</keyword>
<feature type="region of interest" description="Disordered" evidence="10">
    <location>
        <begin position="745"/>
        <end position="767"/>
    </location>
</feature>
<accession>A0AAD8F908</accession>
<evidence type="ECO:0000256" key="6">
    <source>
        <dbReference type="ARBA" id="ARBA00023004"/>
    </source>
</evidence>
<keyword evidence="9" id="KW-0442">Lipid degradation</keyword>
<keyword evidence="13" id="KW-1185">Reference proteome</keyword>
<dbReference type="GO" id="GO:0051539">
    <property type="term" value="F:4 iron, 4 sulfur cluster binding"/>
    <property type="evidence" value="ECO:0007669"/>
    <property type="project" value="UniProtKB-KW"/>
</dbReference>
<dbReference type="PROSITE" id="PS51635">
    <property type="entry name" value="PNPLA"/>
    <property type="match status" value="1"/>
</dbReference>
<proteinExistence type="predicted"/>
<dbReference type="InterPro" id="IPR058560">
    <property type="entry name" value="DNA_primase_C"/>
</dbReference>
<dbReference type="Pfam" id="PF01734">
    <property type="entry name" value="Patatin"/>
    <property type="match status" value="1"/>
</dbReference>
<dbReference type="PANTHER" id="PTHR10537:SF4">
    <property type="entry name" value="DNA PRIMASE LARGE SUBUNIT"/>
    <property type="match status" value="1"/>
</dbReference>
<dbReference type="PANTHER" id="PTHR10537">
    <property type="entry name" value="DNA PRIMASE LARGE SUBUNIT"/>
    <property type="match status" value="1"/>
</dbReference>
<keyword evidence="8 9" id="KW-0443">Lipid metabolism</keyword>
<dbReference type="InterPro" id="IPR002641">
    <property type="entry name" value="PNPLA_dom"/>
</dbReference>
<evidence type="ECO:0000313" key="12">
    <source>
        <dbReference type="EMBL" id="KAK0055113.1"/>
    </source>
</evidence>
<feature type="active site" description="Proton acceptor" evidence="9">
    <location>
        <position position="727"/>
    </location>
</feature>
<organism evidence="12 13">
    <name type="scientific">Biomphalaria pfeifferi</name>
    <name type="common">Bloodfluke planorb</name>
    <name type="synonym">Freshwater snail</name>
    <dbReference type="NCBI Taxonomy" id="112525"/>
    <lineage>
        <taxon>Eukaryota</taxon>
        <taxon>Metazoa</taxon>
        <taxon>Spiralia</taxon>
        <taxon>Lophotrochozoa</taxon>
        <taxon>Mollusca</taxon>
        <taxon>Gastropoda</taxon>
        <taxon>Heterobranchia</taxon>
        <taxon>Euthyneura</taxon>
        <taxon>Panpulmonata</taxon>
        <taxon>Hygrophila</taxon>
        <taxon>Lymnaeoidea</taxon>
        <taxon>Planorbidae</taxon>
        <taxon>Biomphalaria</taxon>
    </lineage>
</organism>
<keyword evidence="6" id="KW-0408">Iron</keyword>